<dbReference type="InterPro" id="IPR046257">
    <property type="entry name" value="DUF6290"/>
</dbReference>
<dbReference type="RefSeq" id="WP_136013072.1">
    <property type="nucleotide sequence ID" value="NZ_SRYE01000005.1"/>
</dbReference>
<evidence type="ECO:0000313" key="1">
    <source>
        <dbReference type="EMBL" id="TGY61350.1"/>
    </source>
</evidence>
<dbReference type="OrthoDB" id="3192713at2"/>
<dbReference type="Proteomes" id="UP000310263">
    <property type="component" value="Unassembled WGS sequence"/>
</dbReference>
<dbReference type="AlphaFoldDB" id="A0A4V3RR40"/>
<organism evidence="1 2">
    <name type="scientific">Muricaecibacterium torontonense</name>
    <dbReference type="NCBI Taxonomy" id="3032871"/>
    <lineage>
        <taxon>Bacteria</taxon>
        <taxon>Bacillati</taxon>
        <taxon>Actinomycetota</taxon>
        <taxon>Coriobacteriia</taxon>
        <taxon>Coriobacteriales</taxon>
        <taxon>Atopobiaceae</taxon>
        <taxon>Muricaecibacterium</taxon>
    </lineage>
</organism>
<comment type="caution">
    <text evidence="1">The sequence shown here is derived from an EMBL/GenBank/DDBJ whole genome shotgun (WGS) entry which is preliminary data.</text>
</comment>
<dbReference type="EMBL" id="SRYE01000005">
    <property type="protein sequence ID" value="TGY61350.1"/>
    <property type="molecule type" value="Genomic_DNA"/>
</dbReference>
<proteinExistence type="predicted"/>
<evidence type="ECO:0000313" key="2">
    <source>
        <dbReference type="Proteomes" id="UP000310263"/>
    </source>
</evidence>
<accession>A0A4V3RR40</accession>
<gene>
    <name evidence="1" type="ORF">E5334_08030</name>
</gene>
<dbReference type="NCBIfam" id="NF046040">
    <property type="entry name" value="RelB_antitoxin"/>
    <property type="match status" value="1"/>
</dbReference>
<sequence length="75" mass="8288">MAMTSAAIRFAPEERQWIQAYADMQGKSFSEVVREAALEAVEDACDLAAYRDALAEDDGTHYSLEEVIEAAMKAE</sequence>
<name>A0A4V3RR40_9ACTN</name>
<dbReference type="Pfam" id="PF19807">
    <property type="entry name" value="DUF6290"/>
    <property type="match status" value="1"/>
</dbReference>
<keyword evidence="2" id="KW-1185">Reference proteome</keyword>
<protein>
    <submittedName>
        <fullName evidence="1">Antitoxin</fullName>
    </submittedName>
</protein>
<reference evidence="1 2" key="1">
    <citation type="submission" date="2019-04" db="EMBL/GenBank/DDBJ databases">
        <title>Microbes associate with the intestines of laboratory mice.</title>
        <authorList>
            <person name="Navarre W."/>
            <person name="Wong E."/>
            <person name="Huang K."/>
            <person name="Tropini C."/>
            <person name="Ng K."/>
            <person name="Yu B."/>
        </authorList>
    </citation>
    <scope>NUCLEOTIDE SEQUENCE [LARGE SCALE GENOMIC DNA]</scope>
    <source>
        <strain evidence="1 2">NM07_P-09</strain>
    </source>
</reference>